<organism evidence="12 13">
    <name type="scientific">Ceratobasidium theobromae</name>
    <dbReference type="NCBI Taxonomy" id="1582974"/>
    <lineage>
        <taxon>Eukaryota</taxon>
        <taxon>Fungi</taxon>
        <taxon>Dikarya</taxon>
        <taxon>Basidiomycota</taxon>
        <taxon>Agaricomycotina</taxon>
        <taxon>Agaricomycetes</taxon>
        <taxon>Cantharellales</taxon>
        <taxon>Ceratobasidiaceae</taxon>
        <taxon>Ceratobasidium</taxon>
    </lineage>
</organism>
<evidence type="ECO:0000256" key="9">
    <source>
        <dbReference type="ARBA" id="ARBA00023224"/>
    </source>
</evidence>
<gene>
    <name evidence="12" type="ORF">CTheo_7911</name>
</gene>
<accession>A0A5N5QB46</accession>
<keyword evidence="3" id="KW-0589">Pheromone response</keyword>
<keyword evidence="9" id="KW-0807">Transducer</keyword>
<name>A0A5N5QB46_9AGAM</name>
<dbReference type="GO" id="GO:0004933">
    <property type="term" value="F:mating-type a-factor pheromone receptor activity"/>
    <property type="evidence" value="ECO:0007669"/>
    <property type="project" value="InterPro"/>
</dbReference>
<keyword evidence="4 11" id="KW-0812">Transmembrane</keyword>
<dbReference type="PRINTS" id="PR00900">
    <property type="entry name" value="PHEROMONEAR"/>
</dbReference>
<evidence type="ECO:0000256" key="11">
    <source>
        <dbReference type="SAM" id="Phobius"/>
    </source>
</evidence>
<keyword evidence="5 11" id="KW-1133">Transmembrane helix</keyword>
<feature type="transmembrane region" description="Helical" evidence="11">
    <location>
        <begin position="6"/>
        <end position="24"/>
    </location>
</feature>
<dbReference type="PRINTS" id="PR00899">
    <property type="entry name" value="GPCRSTE3"/>
</dbReference>
<keyword evidence="13" id="KW-1185">Reference proteome</keyword>
<evidence type="ECO:0000256" key="4">
    <source>
        <dbReference type="ARBA" id="ARBA00022692"/>
    </source>
</evidence>
<comment type="caution">
    <text evidence="12">The sequence shown here is derived from an EMBL/GenBank/DDBJ whole genome shotgun (WGS) entry which is preliminary data.</text>
</comment>
<comment type="subcellular location">
    <subcellularLocation>
        <location evidence="1">Membrane</location>
        <topology evidence="1">Multi-pass membrane protein</topology>
    </subcellularLocation>
</comment>
<feature type="compositionally biased region" description="Polar residues" evidence="10">
    <location>
        <begin position="309"/>
        <end position="319"/>
    </location>
</feature>
<protein>
    <submittedName>
        <fullName evidence="12">Pheromone B beta 1 receptor</fullName>
    </submittedName>
</protein>
<evidence type="ECO:0000256" key="1">
    <source>
        <dbReference type="ARBA" id="ARBA00004141"/>
    </source>
</evidence>
<dbReference type="CDD" id="cd14966">
    <property type="entry name" value="7tmD_STE3"/>
    <property type="match status" value="1"/>
</dbReference>
<feature type="transmembrane region" description="Helical" evidence="11">
    <location>
        <begin position="31"/>
        <end position="51"/>
    </location>
</feature>
<dbReference type="AlphaFoldDB" id="A0A5N5QB46"/>
<dbReference type="EMBL" id="SSOP01000399">
    <property type="protein sequence ID" value="KAB5588648.1"/>
    <property type="molecule type" value="Genomic_DNA"/>
</dbReference>
<dbReference type="GO" id="GO:0000750">
    <property type="term" value="P:pheromone-dependent signal transduction involved in conjugation with cellular fusion"/>
    <property type="evidence" value="ECO:0007669"/>
    <property type="project" value="TreeGrafter"/>
</dbReference>
<feature type="transmembrane region" description="Helical" evidence="11">
    <location>
        <begin position="155"/>
        <end position="180"/>
    </location>
</feature>
<feature type="region of interest" description="Disordered" evidence="10">
    <location>
        <begin position="307"/>
        <end position="326"/>
    </location>
</feature>
<feature type="compositionally biased region" description="Low complexity" evidence="10">
    <location>
        <begin position="344"/>
        <end position="353"/>
    </location>
</feature>
<feature type="transmembrane region" description="Helical" evidence="11">
    <location>
        <begin position="110"/>
        <end position="130"/>
    </location>
</feature>
<evidence type="ECO:0000256" key="7">
    <source>
        <dbReference type="ARBA" id="ARBA00023136"/>
    </source>
</evidence>
<evidence type="ECO:0000256" key="5">
    <source>
        <dbReference type="ARBA" id="ARBA00022989"/>
    </source>
</evidence>
<sequence>MGAAMPIVSFICAALVLILLPLYWRTRNVAVLSAILWLAICNIARGINTAIWIDNSTIKYKVWCDISGRIIIGGNFALPSSIFCICRFLAQVASPRNSLSSASENRRRMVFDLVMCVVLPMVMIALYHIVQTNRFDIWEEIGCKLPLYKSVPALFIVYMPTITVSIGALAYAAISLRWFIYRRARVLEVLQSSHSGLSTTLYLRLIIHSVVQIFYLTALTLLIVITHIIPELNPWIGWDNVHSDWQRISQRGRADIPLFAWRCYLIVWYMVPLSSVIFFCFFGFRQESREEYVGFFRWVFRIKPKPSLAPSNSASTDSSFKPPRRVKLPIETSMLATTQETSDSDPSTCSWSSYPKEQPADARVGFTSP</sequence>
<evidence type="ECO:0000313" key="12">
    <source>
        <dbReference type="EMBL" id="KAB5588648.1"/>
    </source>
</evidence>
<keyword evidence="8 12" id="KW-0675">Receptor</keyword>
<feature type="transmembrane region" description="Helical" evidence="11">
    <location>
        <begin position="201"/>
        <end position="229"/>
    </location>
</feature>
<comment type="similarity">
    <text evidence="2">Belongs to the G-protein coupled receptor 4 family.</text>
</comment>
<dbReference type="GO" id="GO:0005886">
    <property type="term" value="C:plasma membrane"/>
    <property type="evidence" value="ECO:0007669"/>
    <property type="project" value="TreeGrafter"/>
</dbReference>
<evidence type="ECO:0000256" key="3">
    <source>
        <dbReference type="ARBA" id="ARBA00022507"/>
    </source>
</evidence>
<feature type="region of interest" description="Disordered" evidence="10">
    <location>
        <begin position="335"/>
        <end position="369"/>
    </location>
</feature>
<feature type="transmembrane region" description="Helical" evidence="11">
    <location>
        <begin position="71"/>
        <end position="90"/>
    </location>
</feature>
<keyword evidence="6" id="KW-0297">G-protein coupled receptor</keyword>
<dbReference type="PANTHER" id="PTHR28097:SF1">
    <property type="entry name" value="PHEROMONE A FACTOR RECEPTOR"/>
    <property type="match status" value="1"/>
</dbReference>
<evidence type="ECO:0000256" key="8">
    <source>
        <dbReference type="ARBA" id="ARBA00023170"/>
    </source>
</evidence>
<dbReference type="PANTHER" id="PTHR28097">
    <property type="entry name" value="PHEROMONE A FACTOR RECEPTOR"/>
    <property type="match status" value="1"/>
</dbReference>
<evidence type="ECO:0000256" key="2">
    <source>
        <dbReference type="ARBA" id="ARBA00011085"/>
    </source>
</evidence>
<keyword evidence="7 11" id="KW-0472">Membrane</keyword>
<evidence type="ECO:0000256" key="10">
    <source>
        <dbReference type="SAM" id="MobiDB-lite"/>
    </source>
</evidence>
<evidence type="ECO:0000256" key="6">
    <source>
        <dbReference type="ARBA" id="ARBA00023040"/>
    </source>
</evidence>
<dbReference type="OrthoDB" id="2874149at2759"/>
<feature type="transmembrane region" description="Helical" evidence="11">
    <location>
        <begin position="259"/>
        <end position="284"/>
    </location>
</feature>
<proteinExistence type="inferred from homology"/>
<evidence type="ECO:0000313" key="13">
    <source>
        <dbReference type="Proteomes" id="UP000383932"/>
    </source>
</evidence>
<dbReference type="Proteomes" id="UP000383932">
    <property type="component" value="Unassembled WGS sequence"/>
</dbReference>
<dbReference type="InterPro" id="IPR001546">
    <property type="entry name" value="GPCR_Pheromne_A_rcpt"/>
</dbReference>
<dbReference type="InterPro" id="IPR001499">
    <property type="entry name" value="GPCR_STE3"/>
</dbReference>
<dbReference type="Pfam" id="PF02076">
    <property type="entry name" value="STE3"/>
    <property type="match status" value="1"/>
</dbReference>
<reference evidence="12 13" key="1">
    <citation type="journal article" date="2019" name="Fungal Biol. Biotechnol.">
        <title>Draft genome sequence of fastidious pathogen Ceratobasidium theobromae, which causes vascular-streak dieback in Theobroma cacao.</title>
        <authorList>
            <person name="Ali S.S."/>
            <person name="Asman A."/>
            <person name="Shao J."/>
            <person name="Firmansyah A.P."/>
            <person name="Susilo A.W."/>
            <person name="Rosmana A."/>
            <person name="McMahon P."/>
            <person name="Junaid M."/>
            <person name="Guest D."/>
            <person name="Kheng T.Y."/>
            <person name="Meinhardt L.W."/>
            <person name="Bailey B.A."/>
        </authorList>
    </citation>
    <scope>NUCLEOTIDE SEQUENCE [LARGE SCALE GENOMIC DNA]</scope>
    <source>
        <strain evidence="12 13">CT2</strain>
    </source>
</reference>